<feature type="non-terminal residue" evidence="1">
    <location>
        <position position="1"/>
    </location>
</feature>
<dbReference type="EMBL" id="UYRV01134309">
    <property type="protein sequence ID" value="VDN38389.1"/>
    <property type="molecule type" value="Genomic_DNA"/>
</dbReference>
<sequence>VSTLFLTNAFVTTHALDVIIHVVQPTTDEAVLGTIQRLTSAINADNRYVSAEFVQDDCEGEYKENCQKLEKDTVFVAFRR</sequence>
<dbReference type="AlphaFoldDB" id="A0A3P7RC03"/>
<evidence type="ECO:0000313" key="2">
    <source>
        <dbReference type="Proteomes" id="UP000271889"/>
    </source>
</evidence>
<evidence type="ECO:0000313" key="1">
    <source>
        <dbReference type="EMBL" id="VDN38389.1"/>
    </source>
</evidence>
<proteinExistence type="predicted"/>
<reference evidence="1 2" key="1">
    <citation type="submission" date="2018-11" db="EMBL/GenBank/DDBJ databases">
        <authorList>
            <consortium name="Pathogen Informatics"/>
        </authorList>
    </citation>
    <scope>NUCLEOTIDE SEQUENCE [LARGE SCALE GENOMIC DNA]</scope>
</reference>
<accession>A0A3P7RC03</accession>
<dbReference type="Proteomes" id="UP000271889">
    <property type="component" value="Unassembled WGS sequence"/>
</dbReference>
<name>A0A3P7RC03_CYLGO</name>
<gene>
    <name evidence="1" type="ORF">CGOC_LOCUS13719</name>
</gene>
<dbReference type="OrthoDB" id="5775791at2759"/>
<protein>
    <submittedName>
        <fullName evidence="1">Uncharacterized protein</fullName>
    </submittedName>
</protein>
<keyword evidence="2" id="KW-1185">Reference proteome</keyword>
<organism evidence="1 2">
    <name type="scientific">Cylicostephanus goldi</name>
    <name type="common">Nematode worm</name>
    <dbReference type="NCBI Taxonomy" id="71465"/>
    <lineage>
        <taxon>Eukaryota</taxon>
        <taxon>Metazoa</taxon>
        <taxon>Ecdysozoa</taxon>
        <taxon>Nematoda</taxon>
        <taxon>Chromadorea</taxon>
        <taxon>Rhabditida</taxon>
        <taxon>Rhabditina</taxon>
        <taxon>Rhabditomorpha</taxon>
        <taxon>Strongyloidea</taxon>
        <taxon>Strongylidae</taxon>
        <taxon>Cylicostephanus</taxon>
    </lineage>
</organism>